<name>W5J6G6_ANODA</name>
<dbReference type="EMBL" id="ADMH02001999">
    <property type="protein sequence ID" value="ETN60042.1"/>
    <property type="molecule type" value="Genomic_DNA"/>
</dbReference>
<dbReference type="HOGENOM" id="CLU_040465_1_0_1"/>
<dbReference type="SUPFAM" id="SSF51569">
    <property type="entry name" value="Aldolase"/>
    <property type="match status" value="1"/>
</dbReference>
<reference evidence="3" key="4">
    <citation type="submission" date="2015-06" db="UniProtKB">
        <authorList>
            <consortium name="EnsemblMetazoa"/>
        </authorList>
    </citation>
    <scope>IDENTIFICATION</scope>
</reference>
<keyword evidence="4" id="KW-1185">Reference proteome</keyword>
<dbReference type="FunCoup" id="W5J6G6">
    <property type="interactions" value="787"/>
</dbReference>
<evidence type="ECO:0000313" key="2">
    <source>
        <dbReference type="EMBL" id="ETN60042.1"/>
    </source>
</evidence>
<reference evidence="2" key="2">
    <citation type="submission" date="2010-05" db="EMBL/GenBank/DDBJ databases">
        <authorList>
            <person name="Almeida L.G."/>
            <person name="Nicolas M.F."/>
            <person name="Souza R.C."/>
            <person name="Vasconcelos A.T.R."/>
        </authorList>
    </citation>
    <scope>NUCLEOTIDE SEQUENCE</scope>
</reference>
<dbReference type="InterPro" id="IPR013132">
    <property type="entry name" value="PseI/NeuA/B-like_N"/>
</dbReference>
<protein>
    <submittedName>
        <fullName evidence="2">Sialic acid synthase</fullName>
    </submittedName>
</protein>
<dbReference type="EnsemblMetazoa" id="ADAC008350-RA">
    <property type="protein sequence ID" value="ADAC008350-PA"/>
    <property type="gene ID" value="ADAC008350"/>
</dbReference>
<dbReference type="Gene3D" id="3.20.20.70">
    <property type="entry name" value="Aldolase class I"/>
    <property type="match status" value="1"/>
</dbReference>
<dbReference type="Proteomes" id="UP000000673">
    <property type="component" value="Unassembled WGS sequence"/>
</dbReference>
<dbReference type="eggNOG" id="ENOG502QR5J">
    <property type="taxonomic scope" value="Eukaryota"/>
</dbReference>
<evidence type="ECO:0000313" key="4">
    <source>
        <dbReference type="Proteomes" id="UP000000673"/>
    </source>
</evidence>
<dbReference type="VEuPathDB" id="VectorBase:ADAC008350"/>
<dbReference type="OMA" id="MTYIDYR"/>
<gene>
    <name evidence="2" type="ORF">AND_008350</name>
</gene>
<dbReference type="GO" id="GO:0016051">
    <property type="term" value="P:carbohydrate biosynthetic process"/>
    <property type="evidence" value="ECO:0007669"/>
    <property type="project" value="InterPro"/>
</dbReference>
<reference evidence="2 4" key="1">
    <citation type="journal article" date="2010" name="BMC Genomics">
        <title>Combination of measures distinguishes pre-miRNAs from other stem-loops in the genome of the newly sequenced Anopheles darlingi.</title>
        <authorList>
            <person name="Mendes N.D."/>
            <person name="Freitas A.T."/>
            <person name="Vasconcelos A.T."/>
            <person name="Sagot M.F."/>
        </authorList>
    </citation>
    <scope>NUCLEOTIDE SEQUENCE</scope>
</reference>
<dbReference type="InterPro" id="IPR051690">
    <property type="entry name" value="PseI-like"/>
</dbReference>
<dbReference type="InterPro" id="IPR013785">
    <property type="entry name" value="Aldolase_TIM"/>
</dbReference>
<dbReference type="GO" id="GO:0047444">
    <property type="term" value="F:N-acylneuraminate-9-phosphate synthase activity"/>
    <property type="evidence" value="ECO:0007669"/>
    <property type="project" value="TreeGrafter"/>
</dbReference>
<proteinExistence type="predicted"/>
<organism evidence="2">
    <name type="scientific">Anopheles darlingi</name>
    <name type="common">Mosquito</name>
    <dbReference type="NCBI Taxonomy" id="43151"/>
    <lineage>
        <taxon>Eukaryota</taxon>
        <taxon>Metazoa</taxon>
        <taxon>Ecdysozoa</taxon>
        <taxon>Arthropoda</taxon>
        <taxon>Hexapoda</taxon>
        <taxon>Insecta</taxon>
        <taxon>Pterygota</taxon>
        <taxon>Neoptera</taxon>
        <taxon>Endopterygota</taxon>
        <taxon>Diptera</taxon>
        <taxon>Nematocera</taxon>
        <taxon>Culicoidea</taxon>
        <taxon>Culicidae</taxon>
        <taxon>Anophelinae</taxon>
        <taxon>Anopheles</taxon>
    </lineage>
</organism>
<sequence>MWGKKEENKKVFVVAEIGQNHQGSLEIAKQMIRKAKDCGADCVKFQRSNLEAKFTAAALARPYEGSNSWGKTYGQHKAFLEFSIDDYRELQRFANDDVGILFTASAMDMVSFRELEEQLMVPFIKIGSGDANNVPLLRYAAARSVPLIISTGMQNWEEICKIRDIFLERSDVALLHCVSAYPTPPEDTMLQLIPLYRQHFPKLTIGYSGHELGIQLTVASVALGAQIVERHFTLDKTWKGTDHQASLDPEEFHRMVKGIRMIEEQPVAALPIDELIAHVLDSNNYDEAELKLALREITVDDRKLLCSEEACSTKLGKSLVYSNSLAVGHTLRGKDLDVKQTIQS</sequence>
<accession>W5J6G6</accession>
<dbReference type="Pfam" id="PF03102">
    <property type="entry name" value="NeuB"/>
    <property type="match status" value="1"/>
</dbReference>
<dbReference type="PANTHER" id="PTHR42966">
    <property type="entry name" value="N-ACETYLNEURAMINATE SYNTHASE"/>
    <property type="match status" value="1"/>
</dbReference>
<feature type="domain" description="PseI/NeuA/B-like" evidence="1">
    <location>
        <begin position="31"/>
        <end position="264"/>
    </location>
</feature>
<dbReference type="PANTHER" id="PTHR42966:SF1">
    <property type="entry name" value="SIALIC ACID SYNTHASE"/>
    <property type="match status" value="1"/>
</dbReference>
<dbReference type="STRING" id="43151.W5J6G6"/>
<evidence type="ECO:0000313" key="3">
    <source>
        <dbReference type="EnsemblMetazoa" id="ADAC008350-PA"/>
    </source>
</evidence>
<reference evidence="2" key="3">
    <citation type="journal article" date="2013" name="Nucleic Acids Res.">
        <title>The genome of Anopheles darlingi, the main neotropical malaria vector.</title>
        <authorList>
            <person name="Marinotti O."/>
            <person name="Cerqueira G.C."/>
            <person name="de Almeida L.G."/>
            <person name="Ferro M.I."/>
            <person name="Loreto E.L."/>
            <person name="Zaha A."/>
            <person name="Teixeira S.M."/>
            <person name="Wespiser A.R."/>
            <person name="Almeida E Silva A."/>
            <person name="Schlindwein A.D."/>
            <person name="Pacheco A.C."/>
            <person name="Silva A.L."/>
            <person name="Graveley B.R."/>
            <person name="Walenz B.P."/>
            <person name="Lima Bde A."/>
            <person name="Ribeiro C.A."/>
            <person name="Nunes-Silva C.G."/>
            <person name="de Carvalho C.R."/>
            <person name="Soares C.M."/>
            <person name="de Menezes C.B."/>
            <person name="Matiolli C."/>
            <person name="Caffrey D."/>
            <person name="Araujo D.A."/>
            <person name="de Oliveira D.M."/>
            <person name="Golenbock D."/>
            <person name="Grisard E.C."/>
            <person name="Fantinatti-Garboggini F."/>
            <person name="de Carvalho F.M."/>
            <person name="Barcellos F.G."/>
            <person name="Prosdocimi F."/>
            <person name="May G."/>
            <person name="Azevedo Junior G.M."/>
            <person name="Guimaraes G.M."/>
            <person name="Goldman G.H."/>
            <person name="Padilha I.Q."/>
            <person name="Batista Jda S."/>
            <person name="Ferro J.A."/>
            <person name="Ribeiro J.M."/>
            <person name="Fietto J.L."/>
            <person name="Dabbas K.M."/>
            <person name="Cerdeira L."/>
            <person name="Agnez-Lima L.F."/>
            <person name="Brocchi M."/>
            <person name="de Carvalho M.O."/>
            <person name="Teixeira Mde M."/>
            <person name="Diniz Maia Mde M."/>
            <person name="Goldman M.H."/>
            <person name="Cruz Schneider M.P."/>
            <person name="Felipe M.S."/>
            <person name="Hungria M."/>
            <person name="Nicolas M.F."/>
            <person name="Pereira M."/>
            <person name="Montes M.A."/>
            <person name="Cantao M.E."/>
            <person name="Vincentz M."/>
            <person name="Rafael M.S."/>
            <person name="Silverman N."/>
            <person name="Stoco P.H."/>
            <person name="Souza R.C."/>
            <person name="Vicentini R."/>
            <person name="Gazzinelli R.T."/>
            <person name="Neves Rde O."/>
            <person name="Silva R."/>
            <person name="Astolfi-Filho S."/>
            <person name="Maciel T.E."/>
            <person name="Urmenyi T.P."/>
            <person name="Tadei W.P."/>
            <person name="Camargo E.P."/>
            <person name="de Vasconcelos A.T."/>
        </authorList>
    </citation>
    <scope>NUCLEOTIDE SEQUENCE</scope>
</reference>
<dbReference type="VEuPathDB" id="VectorBase:ADAR2_010650"/>
<evidence type="ECO:0000259" key="1">
    <source>
        <dbReference type="Pfam" id="PF03102"/>
    </source>
</evidence>
<dbReference type="AlphaFoldDB" id="W5J6G6"/>